<keyword evidence="6 7" id="KW-0472">Membrane</keyword>
<evidence type="ECO:0000256" key="2">
    <source>
        <dbReference type="ARBA" id="ARBA00008640"/>
    </source>
</evidence>
<gene>
    <name evidence="9" type="ORF">HT102_13575</name>
</gene>
<dbReference type="InterPro" id="IPR015414">
    <property type="entry name" value="TMEM64"/>
</dbReference>
<dbReference type="AlphaFoldDB" id="A0A927PM32"/>
<dbReference type="InterPro" id="IPR032816">
    <property type="entry name" value="VTT_dom"/>
</dbReference>
<dbReference type="PANTHER" id="PTHR12677:SF59">
    <property type="entry name" value="GOLGI APPARATUS MEMBRANE PROTEIN TVP38-RELATED"/>
    <property type="match status" value="1"/>
</dbReference>
<feature type="domain" description="VTT" evidence="8">
    <location>
        <begin position="52"/>
        <end position="167"/>
    </location>
</feature>
<keyword evidence="10" id="KW-1185">Reference proteome</keyword>
<accession>A0A927PM32</accession>
<name>A0A927PM32_9ACTN</name>
<feature type="transmembrane region" description="Helical" evidence="7">
    <location>
        <begin position="147"/>
        <end position="169"/>
    </location>
</feature>
<dbReference type="Proteomes" id="UP000642993">
    <property type="component" value="Unassembled WGS sequence"/>
</dbReference>
<comment type="similarity">
    <text evidence="2 7">Belongs to the TVP38/TMEM64 family.</text>
</comment>
<organism evidence="9 10">
    <name type="scientific">Lolliginicoccus lacisalsi</name>
    <dbReference type="NCBI Taxonomy" id="2742202"/>
    <lineage>
        <taxon>Bacteria</taxon>
        <taxon>Bacillati</taxon>
        <taxon>Actinomycetota</taxon>
        <taxon>Actinomycetes</taxon>
        <taxon>Mycobacteriales</taxon>
        <taxon>Hoyosellaceae</taxon>
        <taxon>Lolliginicoccus</taxon>
    </lineage>
</organism>
<keyword evidence="3 7" id="KW-1003">Cell membrane</keyword>
<keyword evidence="5 7" id="KW-1133">Transmembrane helix</keyword>
<feature type="transmembrane region" description="Helical" evidence="7">
    <location>
        <begin position="27"/>
        <end position="46"/>
    </location>
</feature>
<comment type="caution">
    <text evidence="9">The sequence shown here is derived from an EMBL/GenBank/DDBJ whole genome shotgun (WGS) entry which is preliminary data.</text>
</comment>
<evidence type="ECO:0000313" key="10">
    <source>
        <dbReference type="Proteomes" id="UP000642993"/>
    </source>
</evidence>
<feature type="transmembrane region" description="Helical" evidence="7">
    <location>
        <begin position="116"/>
        <end position="135"/>
    </location>
</feature>
<evidence type="ECO:0000256" key="6">
    <source>
        <dbReference type="ARBA" id="ARBA00023136"/>
    </source>
</evidence>
<dbReference type="GO" id="GO:0005886">
    <property type="term" value="C:plasma membrane"/>
    <property type="evidence" value="ECO:0007669"/>
    <property type="project" value="UniProtKB-SubCell"/>
</dbReference>
<evidence type="ECO:0000256" key="5">
    <source>
        <dbReference type="ARBA" id="ARBA00022989"/>
    </source>
</evidence>
<evidence type="ECO:0000256" key="7">
    <source>
        <dbReference type="RuleBase" id="RU366058"/>
    </source>
</evidence>
<dbReference type="Pfam" id="PF09335">
    <property type="entry name" value="VTT_dom"/>
    <property type="match status" value="1"/>
</dbReference>
<evidence type="ECO:0000259" key="8">
    <source>
        <dbReference type="Pfam" id="PF09335"/>
    </source>
</evidence>
<evidence type="ECO:0000313" key="9">
    <source>
        <dbReference type="EMBL" id="MBD8507513.1"/>
    </source>
</evidence>
<evidence type="ECO:0000256" key="1">
    <source>
        <dbReference type="ARBA" id="ARBA00004651"/>
    </source>
</evidence>
<protein>
    <recommendedName>
        <fullName evidence="7">TVP38/TMEM64 family membrane protein</fullName>
    </recommendedName>
</protein>
<sequence length="212" mass="21814">MLAVLLAVATIIALTVNVPGPEEIRDRVAAAGLLGVAVFVLAYAGLSLTPAPASVFSIASGVLFGFVGGALVVFAAAMIAATIAYGISRYLGAEALARYGGDRTARAVAFLRERGLVSVLLARLIPLFPFWLVNYAGGLSGITFRHYTLGTAIGIIPGVLSYVALGAFGTDPLSWPFLAAIAAFLVLTLAGSYSARRMRSSKPMLAEGAGHA</sequence>
<comment type="subcellular location">
    <subcellularLocation>
        <location evidence="1 7">Cell membrane</location>
        <topology evidence="1 7">Multi-pass membrane protein</topology>
    </subcellularLocation>
</comment>
<feature type="transmembrane region" description="Helical" evidence="7">
    <location>
        <begin position="175"/>
        <end position="195"/>
    </location>
</feature>
<feature type="transmembrane region" description="Helical" evidence="7">
    <location>
        <begin position="58"/>
        <end position="87"/>
    </location>
</feature>
<dbReference type="EMBL" id="JACYWE010000008">
    <property type="protein sequence ID" value="MBD8507513.1"/>
    <property type="molecule type" value="Genomic_DNA"/>
</dbReference>
<evidence type="ECO:0000256" key="4">
    <source>
        <dbReference type="ARBA" id="ARBA00022692"/>
    </source>
</evidence>
<keyword evidence="4 7" id="KW-0812">Transmembrane</keyword>
<dbReference type="PANTHER" id="PTHR12677">
    <property type="entry name" value="GOLGI APPARATUS MEMBRANE PROTEIN TVP38-RELATED"/>
    <property type="match status" value="1"/>
</dbReference>
<reference evidence="9" key="1">
    <citation type="submission" date="2020-09" db="EMBL/GenBank/DDBJ databases">
        <title>Hoyosella lacisalsi sp. nov., a halotolerant actinobacterium isolated from soil of Lake Gudzhirganskoe.</title>
        <authorList>
            <person name="Yang Q."/>
            <person name="Guo P.Y."/>
            <person name="Liu S.W."/>
            <person name="Li F.N."/>
            <person name="Sun C.H."/>
        </authorList>
    </citation>
    <scope>NUCLEOTIDE SEQUENCE</scope>
    <source>
        <strain evidence="9">G463</strain>
    </source>
</reference>
<proteinExistence type="inferred from homology"/>
<evidence type="ECO:0000256" key="3">
    <source>
        <dbReference type="ARBA" id="ARBA00022475"/>
    </source>
</evidence>